<protein>
    <submittedName>
        <fullName evidence="4">Pentatricopeptide repeat-containing protein mitochondrial-like</fullName>
    </submittedName>
</protein>
<gene>
    <name evidence="4" type="ORF">L195_g022045</name>
</gene>
<evidence type="ECO:0000313" key="5">
    <source>
        <dbReference type="Proteomes" id="UP000236291"/>
    </source>
</evidence>
<comment type="caution">
    <text evidence="4">The sequence shown here is derived from an EMBL/GenBank/DDBJ whole genome shotgun (WGS) entry which is preliminary data.</text>
</comment>
<accession>A0A2K3N6X3</accession>
<organism evidence="4 5">
    <name type="scientific">Trifolium pratense</name>
    <name type="common">Red clover</name>
    <dbReference type="NCBI Taxonomy" id="57577"/>
    <lineage>
        <taxon>Eukaryota</taxon>
        <taxon>Viridiplantae</taxon>
        <taxon>Streptophyta</taxon>
        <taxon>Embryophyta</taxon>
        <taxon>Tracheophyta</taxon>
        <taxon>Spermatophyta</taxon>
        <taxon>Magnoliopsida</taxon>
        <taxon>eudicotyledons</taxon>
        <taxon>Gunneridae</taxon>
        <taxon>Pentapetalae</taxon>
        <taxon>rosids</taxon>
        <taxon>fabids</taxon>
        <taxon>Fabales</taxon>
        <taxon>Fabaceae</taxon>
        <taxon>Papilionoideae</taxon>
        <taxon>50 kb inversion clade</taxon>
        <taxon>NPAAA clade</taxon>
        <taxon>Hologalegina</taxon>
        <taxon>IRL clade</taxon>
        <taxon>Trifolieae</taxon>
        <taxon>Trifolium</taxon>
    </lineage>
</organism>
<reference evidence="4 5" key="1">
    <citation type="journal article" date="2014" name="Am. J. Bot.">
        <title>Genome assembly and annotation for red clover (Trifolium pratense; Fabaceae).</title>
        <authorList>
            <person name="Istvanek J."/>
            <person name="Jaros M."/>
            <person name="Krenek A."/>
            <person name="Repkova J."/>
        </authorList>
    </citation>
    <scope>NUCLEOTIDE SEQUENCE [LARGE SCALE GENOMIC DNA]</scope>
    <source>
        <strain evidence="5">cv. Tatra</strain>
        <tissue evidence="4">Young leaves</tissue>
    </source>
</reference>
<dbReference type="Gene3D" id="1.25.40.10">
    <property type="entry name" value="Tetratricopeptide repeat domain"/>
    <property type="match status" value="2"/>
</dbReference>
<dbReference type="PANTHER" id="PTHR45717:SF10">
    <property type="entry name" value="OS10G0501000 PROTEIN"/>
    <property type="match status" value="1"/>
</dbReference>
<reference evidence="4 5" key="2">
    <citation type="journal article" date="2017" name="Front. Plant Sci.">
        <title>Gene Classification and Mining of Molecular Markers Useful in Red Clover (Trifolium pratense) Breeding.</title>
        <authorList>
            <person name="Istvanek J."/>
            <person name="Dluhosova J."/>
            <person name="Dluhos P."/>
            <person name="Patkova L."/>
            <person name="Nedelnik J."/>
            <person name="Repkova J."/>
        </authorList>
    </citation>
    <scope>NUCLEOTIDE SEQUENCE [LARGE SCALE GENOMIC DNA]</scope>
    <source>
        <strain evidence="5">cv. Tatra</strain>
        <tissue evidence="4">Young leaves</tissue>
    </source>
</reference>
<dbReference type="NCBIfam" id="TIGR00756">
    <property type="entry name" value="PPR"/>
    <property type="match status" value="2"/>
</dbReference>
<dbReference type="GO" id="GO:0005739">
    <property type="term" value="C:mitochondrion"/>
    <property type="evidence" value="ECO:0007669"/>
    <property type="project" value="TreeGrafter"/>
</dbReference>
<evidence type="ECO:0000256" key="2">
    <source>
        <dbReference type="ARBA" id="ARBA00022737"/>
    </source>
</evidence>
<dbReference type="InterPro" id="IPR019734">
    <property type="entry name" value="TPR_rpt"/>
</dbReference>
<dbReference type="PANTHER" id="PTHR45717">
    <property type="entry name" value="OS12G0527900 PROTEIN"/>
    <property type="match status" value="1"/>
</dbReference>
<feature type="repeat" description="TPR" evidence="3">
    <location>
        <begin position="450"/>
        <end position="483"/>
    </location>
</feature>
<dbReference type="AlphaFoldDB" id="A0A2K3N6X3"/>
<keyword evidence="2" id="KW-0677">Repeat</keyword>
<proteinExistence type="inferred from homology"/>
<name>A0A2K3N6X3_TRIPR</name>
<dbReference type="Pfam" id="PF01535">
    <property type="entry name" value="PPR"/>
    <property type="match status" value="5"/>
</dbReference>
<dbReference type="PROSITE" id="PS50005">
    <property type="entry name" value="TPR"/>
    <property type="match status" value="1"/>
</dbReference>
<dbReference type="InterPro" id="IPR011990">
    <property type="entry name" value="TPR-like_helical_dom_sf"/>
</dbReference>
<comment type="similarity">
    <text evidence="1">Belongs to the PPR family. P subfamily.</text>
</comment>
<dbReference type="Proteomes" id="UP000236291">
    <property type="component" value="Unassembled WGS sequence"/>
</dbReference>
<sequence length="565" mass="64672">MLKFIGPRCNNYNTLRLLISSSTQTDSLFLRISRAGDPIIPMNSILNQWIQEGKDVKHSDLQFFIKQLRTHRRFNHALQFLSGSLIQDCCEVNPVEMMMVVLPHTPTIKTGPRTFSWTHVPGDRVCPWYALRGSGDPVQFTNGSWSSPEQNTTQISEWMSNERNLHLLPGDIAIRLDLISKVRGLDQAEKYFNSIPHTSKDFKVYGALLNCYAQYNFVSKAESIMKQVKKCASDHAPDLVLSYNVLLKLYTRTGQHEKLVALMKEMKYKKMYNSYTFTSWLNAYASTNNIDEMEKLLAEMEVHHRTSLDWLVYSAAADGYIKACQFDKSFAMLKKSEQLIKGNSKKSVYASLLTKYAAIGKKEDVYRIWNICKNLNGSHNSIYITMLMSLSKLNDIDGAETILEEWESGNTCFDVRIPNVMISIYSKSGMLEKAEAYVGRLLERDTKLDGRIWDRLARGYYKCNEMDKAVHTMKKAILASPQGWKPYPFTFAACIEHMKDKSDLELALDILGTCKEQGRFSQATCDELISYVQGEISETNALKLMKGDYHMRNDEVLDGEKQNEM</sequence>
<evidence type="ECO:0000256" key="3">
    <source>
        <dbReference type="PROSITE-ProRule" id="PRU00339"/>
    </source>
</evidence>
<keyword evidence="3" id="KW-0802">TPR repeat</keyword>
<dbReference type="EMBL" id="ASHM01017042">
    <property type="protein sequence ID" value="PNX98788.1"/>
    <property type="molecule type" value="Genomic_DNA"/>
</dbReference>
<dbReference type="GO" id="GO:0003729">
    <property type="term" value="F:mRNA binding"/>
    <property type="evidence" value="ECO:0007669"/>
    <property type="project" value="UniProtKB-ARBA"/>
</dbReference>
<dbReference type="InterPro" id="IPR002885">
    <property type="entry name" value="PPR_rpt"/>
</dbReference>
<dbReference type="STRING" id="57577.A0A2K3N6X3"/>
<evidence type="ECO:0000313" key="4">
    <source>
        <dbReference type="EMBL" id="PNX98788.1"/>
    </source>
</evidence>
<evidence type="ECO:0000256" key="1">
    <source>
        <dbReference type="ARBA" id="ARBA00007626"/>
    </source>
</evidence>
<dbReference type="SUPFAM" id="SSF48452">
    <property type="entry name" value="TPR-like"/>
    <property type="match status" value="1"/>
</dbReference>